<name>A0A849AJJ0_9MICO</name>
<comment type="caution">
    <text evidence="2">The sequence shown here is derived from an EMBL/GenBank/DDBJ whole genome shotgun (WGS) entry which is preliminary data.</text>
</comment>
<evidence type="ECO:0000313" key="3">
    <source>
        <dbReference type="Proteomes" id="UP000557772"/>
    </source>
</evidence>
<dbReference type="AlphaFoldDB" id="A0A849AJJ0"/>
<evidence type="ECO:0000256" key="1">
    <source>
        <dbReference type="SAM" id="MobiDB-lite"/>
    </source>
</evidence>
<reference evidence="2 3" key="1">
    <citation type="submission" date="2020-05" db="EMBL/GenBank/DDBJ databases">
        <title>Flexivirga sp. ID2601S isolated from air conditioner.</title>
        <authorList>
            <person name="Kim D.H."/>
        </authorList>
    </citation>
    <scope>NUCLEOTIDE SEQUENCE [LARGE SCALE GENOMIC DNA]</scope>
    <source>
        <strain evidence="2 3">ID2601S</strain>
    </source>
</reference>
<dbReference type="RefSeq" id="WP_171154671.1">
    <property type="nucleotide sequence ID" value="NZ_JABENB010000001.1"/>
</dbReference>
<dbReference type="Proteomes" id="UP000557772">
    <property type="component" value="Unassembled WGS sequence"/>
</dbReference>
<gene>
    <name evidence="2" type="ORF">HJ588_10480</name>
</gene>
<feature type="region of interest" description="Disordered" evidence="1">
    <location>
        <begin position="53"/>
        <end position="105"/>
    </location>
</feature>
<keyword evidence="3" id="KW-1185">Reference proteome</keyword>
<dbReference type="EMBL" id="JABENB010000001">
    <property type="protein sequence ID" value="NNG39696.1"/>
    <property type="molecule type" value="Genomic_DNA"/>
</dbReference>
<protein>
    <submittedName>
        <fullName evidence="2">Uncharacterized protein</fullName>
    </submittedName>
</protein>
<evidence type="ECO:0000313" key="2">
    <source>
        <dbReference type="EMBL" id="NNG39696.1"/>
    </source>
</evidence>
<proteinExistence type="predicted"/>
<feature type="compositionally biased region" description="Basic and acidic residues" evidence="1">
    <location>
        <begin position="53"/>
        <end position="73"/>
    </location>
</feature>
<sequence length="105" mass="10856">MLWLILALVVCVALASVVVGLVAVPARREGRQVLTERGERMVNSVADRTDKVAKGAKRAVAERTAKDTGRDTGKNAANATATDGVPAATAQKQAGAEKNSEQAAS</sequence>
<organism evidence="2 3">
    <name type="scientific">Flexivirga aerilata</name>
    <dbReference type="NCBI Taxonomy" id="1656889"/>
    <lineage>
        <taxon>Bacteria</taxon>
        <taxon>Bacillati</taxon>
        <taxon>Actinomycetota</taxon>
        <taxon>Actinomycetes</taxon>
        <taxon>Micrococcales</taxon>
        <taxon>Dermacoccaceae</taxon>
        <taxon>Flexivirga</taxon>
    </lineage>
</organism>
<accession>A0A849AJJ0</accession>